<dbReference type="PANTHER" id="PTHR39201">
    <property type="entry name" value="EXPORTED PROTEIN-RELATED"/>
    <property type="match status" value="1"/>
</dbReference>
<dbReference type="GO" id="GO:0016651">
    <property type="term" value="F:oxidoreductase activity, acting on NAD(P)H"/>
    <property type="evidence" value="ECO:0007669"/>
    <property type="project" value="UniProtKB-ARBA"/>
</dbReference>
<proteinExistence type="predicted"/>
<evidence type="ECO:0000259" key="2">
    <source>
        <dbReference type="PROSITE" id="PS50902"/>
    </source>
</evidence>
<dbReference type="EMBL" id="JACHHH010000012">
    <property type="protein sequence ID" value="MBB6042132.1"/>
    <property type="molecule type" value="Genomic_DNA"/>
</dbReference>
<dbReference type="PROSITE" id="PS50902">
    <property type="entry name" value="FLAVODOXIN_LIKE"/>
    <property type="match status" value="1"/>
</dbReference>
<organism evidence="3 4">
    <name type="scientific">Oribacterium sinus</name>
    <dbReference type="NCBI Taxonomy" id="237576"/>
    <lineage>
        <taxon>Bacteria</taxon>
        <taxon>Bacillati</taxon>
        <taxon>Bacillota</taxon>
        <taxon>Clostridia</taxon>
        <taxon>Lachnospirales</taxon>
        <taxon>Lachnospiraceae</taxon>
        <taxon>Oribacterium</taxon>
    </lineage>
</organism>
<feature type="chain" id="PRO_5038582477" evidence="1">
    <location>
        <begin position="20"/>
        <end position="200"/>
    </location>
</feature>
<reference evidence="3 4" key="1">
    <citation type="submission" date="2020-08" db="EMBL/GenBank/DDBJ databases">
        <title>Genomic Encyclopedia of Type Strains, Phase IV (KMG-IV): sequencing the most valuable type-strain genomes for metagenomic binning, comparative biology and taxonomic classification.</title>
        <authorList>
            <person name="Goeker M."/>
        </authorList>
    </citation>
    <scope>NUCLEOTIDE SEQUENCE [LARGE SCALE GENOMIC DNA]</scope>
    <source>
        <strain evidence="3 4">DSM 17245</strain>
    </source>
</reference>
<dbReference type="InterPro" id="IPR029039">
    <property type="entry name" value="Flavoprotein-like_sf"/>
</dbReference>
<dbReference type="AlphaFoldDB" id="A0A7W9SHM0"/>
<dbReference type="InterPro" id="IPR001226">
    <property type="entry name" value="Flavodoxin_CS"/>
</dbReference>
<evidence type="ECO:0000256" key="1">
    <source>
        <dbReference type="SAM" id="SignalP"/>
    </source>
</evidence>
<dbReference type="PROSITE" id="PS00201">
    <property type="entry name" value="FLAVODOXIN"/>
    <property type="match status" value="1"/>
</dbReference>
<dbReference type="InterPro" id="IPR008254">
    <property type="entry name" value="Flavodoxin/NO_synth"/>
</dbReference>
<dbReference type="SUPFAM" id="SSF52218">
    <property type="entry name" value="Flavoproteins"/>
    <property type="match status" value="1"/>
</dbReference>
<dbReference type="GO" id="GO:0010181">
    <property type="term" value="F:FMN binding"/>
    <property type="evidence" value="ECO:0007669"/>
    <property type="project" value="InterPro"/>
</dbReference>
<dbReference type="PANTHER" id="PTHR39201:SF1">
    <property type="entry name" value="FLAVODOXIN-LIKE DOMAIN-CONTAINING PROTEIN"/>
    <property type="match status" value="1"/>
</dbReference>
<keyword evidence="1" id="KW-0732">Signal</keyword>
<dbReference type="Gene3D" id="3.40.50.360">
    <property type="match status" value="1"/>
</dbReference>
<evidence type="ECO:0000313" key="4">
    <source>
        <dbReference type="Proteomes" id="UP000522163"/>
    </source>
</evidence>
<dbReference type="PROSITE" id="PS51257">
    <property type="entry name" value="PROKAR_LIPOPROTEIN"/>
    <property type="match status" value="1"/>
</dbReference>
<dbReference type="GO" id="GO:0009055">
    <property type="term" value="F:electron transfer activity"/>
    <property type="evidence" value="ECO:0007669"/>
    <property type="project" value="InterPro"/>
</dbReference>
<dbReference type="GeneID" id="85015643"/>
<protein>
    <submittedName>
        <fullName evidence="3">Flavodoxin</fullName>
    </submittedName>
</protein>
<feature type="signal peptide" evidence="1">
    <location>
        <begin position="1"/>
        <end position="19"/>
    </location>
</feature>
<feature type="domain" description="Flavodoxin-like" evidence="2">
    <location>
        <begin position="42"/>
        <end position="200"/>
    </location>
</feature>
<gene>
    <name evidence="3" type="ORF">HNQ46_002128</name>
</gene>
<dbReference type="Proteomes" id="UP000522163">
    <property type="component" value="Unassembled WGS sequence"/>
</dbReference>
<name>A0A7W9SHM0_9FIRM</name>
<sequence length="200" mass="22411">MRKIWPVLLAIVMMLTLVACGTSNNNNSESAGKSETEFTGKAIVVYYSGSGNTKRVADFVADELKADTFEIVPVDSYSDDDLNWRDRSSRVNREHDDTSLQDIELVSTDVPNWDEYDVVLFGYPIWWREASWVVNNFIKNNDFTGKTVVPFCTSTSSGLGDSGTNLEKMAGTGTWVEGIRFNEKPSEDSVREWVRGLGLE</sequence>
<dbReference type="Pfam" id="PF12682">
    <property type="entry name" value="Flavodoxin_4"/>
    <property type="match status" value="1"/>
</dbReference>
<accession>A0A7W9SHM0</accession>
<evidence type="ECO:0000313" key="3">
    <source>
        <dbReference type="EMBL" id="MBB6042132.1"/>
    </source>
</evidence>
<comment type="caution">
    <text evidence="3">The sequence shown here is derived from an EMBL/GenBank/DDBJ whole genome shotgun (WGS) entry which is preliminary data.</text>
</comment>
<dbReference type="RefSeq" id="WP_183684636.1">
    <property type="nucleotide sequence ID" value="NZ_JACHHH010000012.1"/>
</dbReference>